<comment type="caution">
    <text evidence="1">The sequence shown here is derived from an EMBL/GenBank/DDBJ whole genome shotgun (WGS) entry which is preliminary data.</text>
</comment>
<dbReference type="EMBL" id="LAQT01000002">
    <property type="protein sequence ID" value="KPC54582.1"/>
    <property type="molecule type" value="Genomic_DNA"/>
</dbReference>
<protein>
    <submittedName>
        <fullName evidence="1">Universal stress protein family protein</fullName>
    </submittedName>
</protein>
<dbReference type="AlphaFoldDB" id="A0A0N0GQ97"/>
<keyword evidence="2" id="KW-1185">Reference proteome</keyword>
<dbReference type="SUPFAM" id="SSF52402">
    <property type="entry name" value="Adenine nucleotide alpha hydrolases-like"/>
    <property type="match status" value="2"/>
</dbReference>
<dbReference type="RefSeq" id="WP_053936367.1">
    <property type="nucleotide sequence ID" value="NZ_LAQT01000002.1"/>
</dbReference>
<proteinExistence type="predicted"/>
<dbReference type="Proteomes" id="UP000037939">
    <property type="component" value="Unassembled WGS sequence"/>
</dbReference>
<reference evidence="1 2" key="1">
    <citation type="submission" date="2015-07" db="EMBL/GenBank/DDBJ databases">
        <title>Draft genome sequence of the Amantichitinum ursilacus IGB-41, a new chitin-degrading bacterium.</title>
        <authorList>
            <person name="Kirstahler P."/>
            <person name="Guenther M."/>
            <person name="Grumaz C."/>
            <person name="Rupp S."/>
            <person name="Zibek S."/>
            <person name="Sohn K."/>
        </authorList>
    </citation>
    <scope>NUCLEOTIDE SEQUENCE [LARGE SCALE GENOMIC DNA]</scope>
    <source>
        <strain evidence="1 2">IGB-41</strain>
    </source>
</reference>
<sequence length="274" mass="29646">MTYTSIMVHLAAGQDNAALLQAAASLARHFPARLIGLVTGVNPVAVMGGQTVDVQPSAQKKAWLEQQFAALQAQMAAHTGLAADQMELRCNHEAVPALEWICRESRAADLLICAAPNPRSVAALDLPPGELAMHAGRPVLMVPPTVCEIAVNRIMICWQDKPEARRIIANALPILLLANTVTVVEVATEAEEKDARDRLRTVTHWLRTHDVRAEYKLDHSGAPHAPTLRKLALDVGADLVVAGLYGHSRAQEWAAGGVSRDFLLRCEQCVLLAH</sequence>
<evidence type="ECO:0000313" key="1">
    <source>
        <dbReference type="EMBL" id="KPC54582.1"/>
    </source>
</evidence>
<dbReference type="CDD" id="cd00293">
    <property type="entry name" value="USP-like"/>
    <property type="match status" value="1"/>
</dbReference>
<accession>A0A0N0GQ97</accession>
<name>A0A0N0GQ97_9NEIS</name>
<evidence type="ECO:0000313" key="2">
    <source>
        <dbReference type="Proteomes" id="UP000037939"/>
    </source>
</evidence>
<dbReference type="OrthoDB" id="9804721at2"/>
<gene>
    <name evidence="1" type="ORF">WG78_03385</name>
</gene>
<dbReference type="Gene3D" id="3.40.50.12370">
    <property type="match status" value="1"/>
</dbReference>
<dbReference type="STRING" id="857265.WG78_03385"/>
<organism evidence="1 2">
    <name type="scientific">Amantichitinum ursilacus</name>
    <dbReference type="NCBI Taxonomy" id="857265"/>
    <lineage>
        <taxon>Bacteria</taxon>
        <taxon>Pseudomonadati</taxon>
        <taxon>Pseudomonadota</taxon>
        <taxon>Betaproteobacteria</taxon>
        <taxon>Neisseriales</taxon>
        <taxon>Chitinibacteraceae</taxon>
        <taxon>Amantichitinum</taxon>
    </lineage>
</organism>